<sequence>MHEGVVVGPRIWMSDLVVHETAADLERGEKDSRWKLEEFWGWVLRNAGRGGEKEGIRMRKRPHHHGVRRRVSKGMSSTVHLSFSLLGK</sequence>
<evidence type="ECO:0000313" key="2">
    <source>
        <dbReference type="EMBL" id="CBI18135.3"/>
    </source>
</evidence>
<keyword evidence="3" id="KW-1185">Reference proteome</keyword>
<dbReference type="EMBL" id="FN594967">
    <property type="protein sequence ID" value="CBI18135.3"/>
    <property type="molecule type" value="Genomic_DNA"/>
</dbReference>
<name>D7SQV7_VITVI</name>
<dbReference type="InParanoid" id="D7SQV7"/>
<reference evidence="3" key="1">
    <citation type="journal article" date="2007" name="Nature">
        <title>The grapevine genome sequence suggests ancestral hexaploidization in major angiosperm phyla.</title>
        <authorList>
            <consortium name="The French-Italian Public Consortium for Grapevine Genome Characterization."/>
            <person name="Jaillon O."/>
            <person name="Aury J.-M."/>
            <person name="Noel B."/>
            <person name="Policriti A."/>
            <person name="Clepet C."/>
            <person name="Casagrande A."/>
            <person name="Choisne N."/>
            <person name="Aubourg S."/>
            <person name="Vitulo N."/>
            <person name="Jubin C."/>
            <person name="Vezzi A."/>
            <person name="Legeai F."/>
            <person name="Hugueney P."/>
            <person name="Dasilva C."/>
            <person name="Horner D."/>
            <person name="Mica E."/>
            <person name="Jublot D."/>
            <person name="Poulain J."/>
            <person name="Bruyere C."/>
            <person name="Billault A."/>
            <person name="Segurens B."/>
            <person name="Gouyvenoux M."/>
            <person name="Ugarte E."/>
            <person name="Cattonaro F."/>
            <person name="Anthouard V."/>
            <person name="Vico V."/>
            <person name="Del Fabbro C."/>
            <person name="Alaux M."/>
            <person name="Di Gaspero G."/>
            <person name="Dumas V."/>
            <person name="Felice N."/>
            <person name="Paillard S."/>
            <person name="Juman I."/>
            <person name="Moroldo M."/>
            <person name="Scalabrin S."/>
            <person name="Canaguier A."/>
            <person name="Le Clainche I."/>
            <person name="Malacrida G."/>
            <person name="Durand E."/>
            <person name="Pesole G."/>
            <person name="Laucou V."/>
            <person name="Chatelet P."/>
            <person name="Merdinoglu D."/>
            <person name="Delledonne M."/>
            <person name="Pezzotti M."/>
            <person name="Lecharny A."/>
            <person name="Scarpelli C."/>
            <person name="Artiguenave F."/>
            <person name="Pe M.E."/>
            <person name="Valle G."/>
            <person name="Morgante M."/>
            <person name="Caboche M."/>
            <person name="Adam-Blondon A.-F."/>
            <person name="Weissenbach J."/>
            <person name="Quetier F."/>
            <person name="Wincker P."/>
        </authorList>
    </citation>
    <scope>NUCLEOTIDE SEQUENCE [LARGE SCALE GENOMIC DNA]</scope>
    <source>
        <strain evidence="3">cv. Pinot noir / PN40024</strain>
    </source>
</reference>
<feature type="region of interest" description="Disordered" evidence="1">
    <location>
        <begin position="53"/>
        <end position="75"/>
    </location>
</feature>
<evidence type="ECO:0000256" key="1">
    <source>
        <dbReference type="SAM" id="MobiDB-lite"/>
    </source>
</evidence>
<organism evidence="2 3">
    <name type="scientific">Vitis vinifera</name>
    <name type="common">Grape</name>
    <dbReference type="NCBI Taxonomy" id="29760"/>
    <lineage>
        <taxon>Eukaryota</taxon>
        <taxon>Viridiplantae</taxon>
        <taxon>Streptophyta</taxon>
        <taxon>Embryophyta</taxon>
        <taxon>Tracheophyta</taxon>
        <taxon>Spermatophyta</taxon>
        <taxon>Magnoliopsida</taxon>
        <taxon>eudicotyledons</taxon>
        <taxon>Gunneridae</taxon>
        <taxon>Pentapetalae</taxon>
        <taxon>rosids</taxon>
        <taxon>Vitales</taxon>
        <taxon>Vitaceae</taxon>
        <taxon>Viteae</taxon>
        <taxon>Vitis</taxon>
    </lineage>
</organism>
<accession>D7SQV7</accession>
<evidence type="ECO:0000313" key="3">
    <source>
        <dbReference type="Proteomes" id="UP000009183"/>
    </source>
</evidence>
<gene>
    <name evidence="2" type="ordered locus">VIT_08s0058g00190</name>
</gene>
<dbReference type="Proteomes" id="UP000009183">
    <property type="component" value="Chromosome 8"/>
</dbReference>
<dbReference type="PaxDb" id="29760-VIT_08s0058g00190.t01"/>
<protein>
    <submittedName>
        <fullName evidence="2">Uncharacterized protein</fullName>
    </submittedName>
</protein>
<feature type="compositionally biased region" description="Basic residues" evidence="1">
    <location>
        <begin position="58"/>
        <end position="72"/>
    </location>
</feature>
<dbReference type="HOGENOM" id="CLU_2473550_0_0_1"/>
<proteinExistence type="predicted"/>
<dbReference type="AlphaFoldDB" id="D7SQV7"/>